<evidence type="ECO:0000313" key="4">
    <source>
        <dbReference type="EMBL" id="RYP01082.1"/>
    </source>
</evidence>
<feature type="coiled-coil region" evidence="1">
    <location>
        <begin position="234"/>
        <end position="264"/>
    </location>
</feature>
<dbReference type="AlphaFoldDB" id="A0A4Q4T8S2"/>
<keyword evidence="3" id="KW-0812">Transmembrane</keyword>
<comment type="caution">
    <text evidence="4">The sequence shown here is derived from an EMBL/GenBank/DDBJ whole genome shotgun (WGS) entry which is preliminary data.</text>
</comment>
<keyword evidence="5" id="KW-1185">Reference proteome</keyword>
<evidence type="ECO:0000256" key="1">
    <source>
        <dbReference type="SAM" id="Coils"/>
    </source>
</evidence>
<keyword evidence="3" id="KW-0472">Membrane</keyword>
<feature type="transmembrane region" description="Helical" evidence="3">
    <location>
        <begin position="300"/>
        <end position="323"/>
    </location>
</feature>
<evidence type="ECO:0000313" key="5">
    <source>
        <dbReference type="Proteomes" id="UP000293360"/>
    </source>
</evidence>
<name>A0A4Q4T8S2_9PEZI</name>
<dbReference type="Proteomes" id="UP000293360">
    <property type="component" value="Unassembled WGS sequence"/>
</dbReference>
<evidence type="ECO:0000256" key="2">
    <source>
        <dbReference type="SAM" id="MobiDB-lite"/>
    </source>
</evidence>
<keyword evidence="3" id="KW-1133">Transmembrane helix</keyword>
<reference evidence="4 5" key="1">
    <citation type="submission" date="2018-06" db="EMBL/GenBank/DDBJ databases">
        <title>Complete Genomes of Monosporascus.</title>
        <authorList>
            <person name="Robinson A.J."/>
            <person name="Natvig D.O."/>
        </authorList>
    </citation>
    <scope>NUCLEOTIDE SEQUENCE [LARGE SCALE GENOMIC DNA]</scope>
    <source>
        <strain evidence="4 5">CBS 110550</strain>
    </source>
</reference>
<dbReference type="STRING" id="155417.A0A4Q4T8S2"/>
<dbReference type="OrthoDB" id="341259at2759"/>
<protein>
    <submittedName>
        <fullName evidence="4">Uncharacterized protein</fullName>
    </submittedName>
</protein>
<feature type="region of interest" description="Disordered" evidence="2">
    <location>
        <begin position="353"/>
        <end position="382"/>
    </location>
</feature>
<keyword evidence="1" id="KW-0175">Coiled coil</keyword>
<gene>
    <name evidence="4" type="ORF">DL764_006316</name>
</gene>
<dbReference type="EMBL" id="QJNU01000370">
    <property type="protein sequence ID" value="RYP01082.1"/>
    <property type="molecule type" value="Genomic_DNA"/>
</dbReference>
<proteinExistence type="predicted"/>
<sequence length="409" mass="45540">MEETEKKWWKSRGNPRHEPLPKYGTMMGLLGRYLRTVTKVADETDREADERVLRHHVKMDPPSLLIRTIITSFPSRWGGDKPDSSDIHKNLRERLETRQVEIESIHHLGTITPLDPRPDVMDLFESAIGHVTEMTSIAYDSFWSYIPLLGVNMSPNSTDNAGNRWLGTTLEGVLFKEAQGIAEELNIMKRTYTEQLNVGDIAILKKLLLDIAKDQIASNNGIVSSDDEGTGSKSEVLEATLHEAEETLELIESRQAEIQHLEDSTLRICQQLPLGFFAAFFGMNNADINDAKWMSLNEQIGYMFGLSAAAVIVTISMAFSAWIRGIIRVVLRVPYQVLDEYTQAAPATVEPPYGAAKKKKKKKKDAEDGPGVASAARLRSGPEKAVSAAWWPNGVALRRETGRAQGGLV</sequence>
<accession>A0A4Q4T8S2</accession>
<evidence type="ECO:0000256" key="3">
    <source>
        <dbReference type="SAM" id="Phobius"/>
    </source>
</evidence>
<organism evidence="4 5">
    <name type="scientific">Monosporascus ibericus</name>
    <dbReference type="NCBI Taxonomy" id="155417"/>
    <lineage>
        <taxon>Eukaryota</taxon>
        <taxon>Fungi</taxon>
        <taxon>Dikarya</taxon>
        <taxon>Ascomycota</taxon>
        <taxon>Pezizomycotina</taxon>
        <taxon>Sordariomycetes</taxon>
        <taxon>Xylariomycetidae</taxon>
        <taxon>Xylariales</taxon>
        <taxon>Xylariales incertae sedis</taxon>
        <taxon>Monosporascus</taxon>
    </lineage>
</organism>
<feature type="region of interest" description="Disordered" evidence="2">
    <location>
        <begin position="1"/>
        <end position="22"/>
    </location>
</feature>